<dbReference type="PRINTS" id="PR00344">
    <property type="entry name" value="BCTRLSENSOR"/>
</dbReference>
<accession>A0A919NN12</accession>
<dbReference type="EMBL" id="BOMY01000033">
    <property type="protein sequence ID" value="GIF21841.1"/>
    <property type="molecule type" value="Genomic_DNA"/>
</dbReference>
<evidence type="ECO:0000256" key="8">
    <source>
        <dbReference type="ARBA" id="ARBA00039401"/>
    </source>
</evidence>
<protein>
    <recommendedName>
        <fullName evidence="8">Sensor-like histidine kinase SenX3</fullName>
        <ecNumber evidence="3">2.7.13.3</ecNumber>
    </recommendedName>
</protein>
<keyword evidence="7" id="KW-0902">Two-component regulatory system</keyword>
<dbReference type="SUPFAM" id="SSF47384">
    <property type="entry name" value="Homodimeric domain of signal transducing histidine kinase"/>
    <property type="match status" value="1"/>
</dbReference>
<dbReference type="InterPro" id="IPR035965">
    <property type="entry name" value="PAS-like_dom_sf"/>
</dbReference>
<dbReference type="Proteomes" id="UP000623608">
    <property type="component" value="Unassembled WGS sequence"/>
</dbReference>
<sequence length="556" mass="61093">MSLSVLERNRNEGARLAVLHEYELLDAPADDELEAVVRVTAMIAEVPKATLNLIDATRQCQLTTVGFERANMPRRESMCDVEFRKGAFVHVPDATQHPLYRDNPWVSGQLGVVRFYASAPLVSPDGYALGTLCVFDEKVRTLNAEQINRMLDLADIVVALFERRRQARQMAELARDRERSKKFIATVLETIDVGIAACDAQGSLTVFNRAAREWHGTEDTPGLPSEDLPEHFGLFDATGTHRLAPAEIPLIRAIREGEVHDAEMMIKKPEQPNVDLSCTARRLHDEDGAVVGAVVAMNNVTVDREHRRVIEAAHRELASRGEQLAAAVTELRRSNEELEQFAGAVSHDLVRPMAAAHGYLEMMTSGYAEDLDPRATKWLDGAIRAVERMQLLVQALLAYARAGHSPLVPQPVALGEVITNVLADLTTITESSGAEVSIAGELPTVKGDETLLRQLLQNLIDNAMKYRSPDRPCRIVLSAESNDFGWTILVADNGIGIPPDQREKVFEMFAMVDPASRKGHGIGLSTCHRIVDRHNGSITIGDTPGGGTTIRLLLPA</sequence>
<evidence type="ECO:0000313" key="11">
    <source>
        <dbReference type="Proteomes" id="UP000623608"/>
    </source>
</evidence>
<gene>
    <name evidence="10" type="ORF">Ate02nite_45710</name>
</gene>
<evidence type="ECO:0000256" key="1">
    <source>
        <dbReference type="ARBA" id="ARBA00000085"/>
    </source>
</evidence>
<dbReference type="InterPro" id="IPR003594">
    <property type="entry name" value="HATPase_dom"/>
</dbReference>
<dbReference type="GO" id="GO:0030295">
    <property type="term" value="F:protein kinase activator activity"/>
    <property type="evidence" value="ECO:0007669"/>
    <property type="project" value="TreeGrafter"/>
</dbReference>
<comment type="caution">
    <text evidence="10">The sequence shown here is derived from an EMBL/GenBank/DDBJ whole genome shotgun (WGS) entry which is preliminary data.</text>
</comment>
<dbReference type="Pfam" id="PF02518">
    <property type="entry name" value="HATPase_c"/>
    <property type="match status" value="1"/>
</dbReference>
<reference evidence="10" key="1">
    <citation type="submission" date="2021-01" db="EMBL/GenBank/DDBJ databases">
        <title>Whole genome shotgun sequence of Actinoplanes tereljensis NBRC 105297.</title>
        <authorList>
            <person name="Komaki H."/>
            <person name="Tamura T."/>
        </authorList>
    </citation>
    <scope>NUCLEOTIDE SEQUENCE</scope>
    <source>
        <strain evidence="10">NBRC 105297</strain>
    </source>
</reference>
<keyword evidence="4" id="KW-0597">Phosphoprotein</keyword>
<dbReference type="PANTHER" id="PTHR42878">
    <property type="entry name" value="TWO-COMPONENT HISTIDINE KINASE"/>
    <property type="match status" value="1"/>
</dbReference>
<dbReference type="InterPro" id="IPR036097">
    <property type="entry name" value="HisK_dim/P_sf"/>
</dbReference>
<dbReference type="SMART" id="SM00388">
    <property type="entry name" value="HisKA"/>
    <property type="match status" value="1"/>
</dbReference>
<dbReference type="Gene3D" id="3.30.565.10">
    <property type="entry name" value="Histidine kinase-like ATPase, C-terminal domain"/>
    <property type="match status" value="1"/>
</dbReference>
<dbReference type="RefSeq" id="WP_203808827.1">
    <property type="nucleotide sequence ID" value="NZ_BOMY01000033.1"/>
</dbReference>
<dbReference type="CDD" id="cd00082">
    <property type="entry name" value="HisKA"/>
    <property type="match status" value="1"/>
</dbReference>
<dbReference type="Gene3D" id="3.30.450.40">
    <property type="match status" value="1"/>
</dbReference>
<keyword evidence="6" id="KW-0418">Kinase</keyword>
<dbReference type="InterPro" id="IPR029016">
    <property type="entry name" value="GAF-like_dom_sf"/>
</dbReference>
<evidence type="ECO:0000259" key="9">
    <source>
        <dbReference type="PROSITE" id="PS50109"/>
    </source>
</evidence>
<dbReference type="InterPro" id="IPR036890">
    <property type="entry name" value="HATPase_C_sf"/>
</dbReference>
<comment type="subcellular location">
    <subcellularLocation>
        <location evidence="2">Cell membrane</location>
    </subcellularLocation>
</comment>
<keyword evidence="5" id="KW-0808">Transferase</keyword>
<evidence type="ECO:0000256" key="7">
    <source>
        <dbReference type="ARBA" id="ARBA00023012"/>
    </source>
</evidence>
<dbReference type="InterPro" id="IPR003661">
    <property type="entry name" value="HisK_dim/P_dom"/>
</dbReference>
<dbReference type="GO" id="GO:0000155">
    <property type="term" value="F:phosphorelay sensor kinase activity"/>
    <property type="evidence" value="ECO:0007669"/>
    <property type="project" value="InterPro"/>
</dbReference>
<dbReference type="SUPFAM" id="SSF55785">
    <property type="entry name" value="PYP-like sensor domain (PAS domain)"/>
    <property type="match status" value="1"/>
</dbReference>
<dbReference type="GO" id="GO:0005886">
    <property type="term" value="C:plasma membrane"/>
    <property type="evidence" value="ECO:0007669"/>
    <property type="project" value="UniProtKB-SubCell"/>
</dbReference>
<evidence type="ECO:0000256" key="4">
    <source>
        <dbReference type="ARBA" id="ARBA00022553"/>
    </source>
</evidence>
<dbReference type="InterPro" id="IPR005467">
    <property type="entry name" value="His_kinase_dom"/>
</dbReference>
<evidence type="ECO:0000256" key="5">
    <source>
        <dbReference type="ARBA" id="ARBA00022679"/>
    </source>
</evidence>
<dbReference type="Gene3D" id="1.10.287.130">
    <property type="match status" value="1"/>
</dbReference>
<comment type="catalytic activity">
    <reaction evidence="1">
        <text>ATP + protein L-histidine = ADP + protein N-phospho-L-histidine.</text>
        <dbReference type="EC" id="2.7.13.3"/>
    </reaction>
</comment>
<evidence type="ECO:0000256" key="6">
    <source>
        <dbReference type="ARBA" id="ARBA00022777"/>
    </source>
</evidence>
<evidence type="ECO:0000256" key="2">
    <source>
        <dbReference type="ARBA" id="ARBA00004236"/>
    </source>
</evidence>
<dbReference type="AlphaFoldDB" id="A0A919NN12"/>
<organism evidence="10 11">
    <name type="scientific">Paractinoplanes tereljensis</name>
    <dbReference type="NCBI Taxonomy" id="571912"/>
    <lineage>
        <taxon>Bacteria</taxon>
        <taxon>Bacillati</taxon>
        <taxon>Actinomycetota</taxon>
        <taxon>Actinomycetes</taxon>
        <taxon>Micromonosporales</taxon>
        <taxon>Micromonosporaceae</taxon>
        <taxon>Paractinoplanes</taxon>
    </lineage>
</organism>
<dbReference type="EC" id="2.7.13.3" evidence="3"/>
<dbReference type="Gene3D" id="3.30.450.20">
    <property type="entry name" value="PAS domain"/>
    <property type="match status" value="1"/>
</dbReference>
<dbReference type="SUPFAM" id="SSF55781">
    <property type="entry name" value="GAF domain-like"/>
    <property type="match status" value="1"/>
</dbReference>
<dbReference type="PROSITE" id="PS50109">
    <property type="entry name" value="HIS_KIN"/>
    <property type="match status" value="1"/>
</dbReference>
<keyword evidence="11" id="KW-1185">Reference proteome</keyword>
<dbReference type="PANTHER" id="PTHR42878:SF15">
    <property type="entry name" value="BACTERIOPHYTOCHROME"/>
    <property type="match status" value="1"/>
</dbReference>
<dbReference type="InterPro" id="IPR004358">
    <property type="entry name" value="Sig_transdc_His_kin-like_C"/>
</dbReference>
<dbReference type="InterPro" id="IPR050351">
    <property type="entry name" value="BphY/WalK/GraS-like"/>
</dbReference>
<name>A0A919NN12_9ACTN</name>
<dbReference type="GO" id="GO:0007234">
    <property type="term" value="P:osmosensory signaling via phosphorelay pathway"/>
    <property type="evidence" value="ECO:0007669"/>
    <property type="project" value="TreeGrafter"/>
</dbReference>
<dbReference type="GO" id="GO:0000156">
    <property type="term" value="F:phosphorelay response regulator activity"/>
    <property type="evidence" value="ECO:0007669"/>
    <property type="project" value="TreeGrafter"/>
</dbReference>
<evidence type="ECO:0000313" key="10">
    <source>
        <dbReference type="EMBL" id="GIF21841.1"/>
    </source>
</evidence>
<dbReference type="SUPFAM" id="SSF55874">
    <property type="entry name" value="ATPase domain of HSP90 chaperone/DNA topoisomerase II/histidine kinase"/>
    <property type="match status" value="1"/>
</dbReference>
<dbReference type="SMART" id="SM00387">
    <property type="entry name" value="HATPase_c"/>
    <property type="match status" value="1"/>
</dbReference>
<proteinExistence type="predicted"/>
<evidence type="ECO:0000256" key="3">
    <source>
        <dbReference type="ARBA" id="ARBA00012438"/>
    </source>
</evidence>
<feature type="domain" description="Histidine kinase" evidence="9">
    <location>
        <begin position="344"/>
        <end position="556"/>
    </location>
</feature>
<dbReference type="Pfam" id="PF00512">
    <property type="entry name" value="HisKA"/>
    <property type="match status" value="1"/>
</dbReference>